<dbReference type="Proteomes" id="UP000824214">
    <property type="component" value="Unassembled WGS sequence"/>
</dbReference>
<reference evidence="1" key="2">
    <citation type="submission" date="2021-04" db="EMBL/GenBank/DDBJ databases">
        <authorList>
            <person name="Gilroy R."/>
        </authorList>
    </citation>
    <scope>NUCLEOTIDE SEQUENCE</scope>
    <source>
        <strain evidence="1">ChiBcolR8-3208</strain>
    </source>
</reference>
<name>A0A9D2LXU3_9FIRM</name>
<protein>
    <submittedName>
        <fullName evidence="1">Uncharacterized protein</fullName>
    </submittedName>
</protein>
<dbReference type="EMBL" id="DWXZ01000114">
    <property type="protein sequence ID" value="HJB37492.1"/>
    <property type="molecule type" value="Genomic_DNA"/>
</dbReference>
<gene>
    <name evidence="1" type="ORF">H9942_05430</name>
</gene>
<evidence type="ECO:0000313" key="1">
    <source>
        <dbReference type="EMBL" id="HJB37492.1"/>
    </source>
</evidence>
<comment type="caution">
    <text evidence="1">The sequence shown here is derived from an EMBL/GenBank/DDBJ whole genome shotgun (WGS) entry which is preliminary data.</text>
</comment>
<dbReference type="AlphaFoldDB" id="A0A9D2LXU3"/>
<accession>A0A9D2LXU3</accession>
<proteinExistence type="predicted"/>
<sequence length="86" mass="10188">MENKIEYDTEYMARELIELCPQAPVELLQELRWLYRHQELGAYLCGRGPQEREKRQDLLRQLQEDGHPAYLALAAYALLLENKNRA</sequence>
<evidence type="ECO:0000313" key="2">
    <source>
        <dbReference type="Proteomes" id="UP000824214"/>
    </source>
</evidence>
<organism evidence="1 2">
    <name type="scientific">Candidatus Acutalibacter ornithocaccae</name>
    <dbReference type="NCBI Taxonomy" id="2838416"/>
    <lineage>
        <taxon>Bacteria</taxon>
        <taxon>Bacillati</taxon>
        <taxon>Bacillota</taxon>
        <taxon>Clostridia</taxon>
        <taxon>Eubacteriales</taxon>
        <taxon>Acutalibacteraceae</taxon>
        <taxon>Acutalibacter</taxon>
    </lineage>
</organism>
<reference evidence="1" key="1">
    <citation type="journal article" date="2021" name="PeerJ">
        <title>Extensive microbial diversity within the chicken gut microbiome revealed by metagenomics and culture.</title>
        <authorList>
            <person name="Gilroy R."/>
            <person name="Ravi A."/>
            <person name="Getino M."/>
            <person name="Pursley I."/>
            <person name="Horton D.L."/>
            <person name="Alikhan N.F."/>
            <person name="Baker D."/>
            <person name="Gharbi K."/>
            <person name="Hall N."/>
            <person name="Watson M."/>
            <person name="Adriaenssens E.M."/>
            <person name="Foster-Nyarko E."/>
            <person name="Jarju S."/>
            <person name="Secka A."/>
            <person name="Antonio M."/>
            <person name="Oren A."/>
            <person name="Chaudhuri R.R."/>
            <person name="La Ragione R."/>
            <person name="Hildebrand F."/>
            <person name="Pallen M.J."/>
        </authorList>
    </citation>
    <scope>NUCLEOTIDE SEQUENCE</scope>
    <source>
        <strain evidence="1">ChiBcolR8-3208</strain>
    </source>
</reference>